<evidence type="ECO:0000313" key="1">
    <source>
        <dbReference type="EMBL" id="QFS51353.1"/>
    </source>
</evidence>
<dbReference type="Proteomes" id="UP000326678">
    <property type="component" value="Chromosome Gxm2"/>
</dbReference>
<keyword evidence="2" id="KW-1185">Reference proteome</keyword>
<dbReference type="KEGG" id="nsh:GXM_08847"/>
<reference evidence="1 2" key="1">
    <citation type="submission" date="2019-10" db="EMBL/GenBank/DDBJ databases">
        <title>Genomic and transcriptomic insights into the perfect genentic adaptation of a filamentous nitrogen-fixing cyanobacterium to rice fields.</title>
        <authorList>
            <person name="Chen Z."/>
        </authorList>
    </citation>
    <scope>NUCLEOTIDE SEQUENCE [LARGE SCALE GENOMIC DNA]</scope>
    <source>
        <strain evidence="1">CCNUC1</strain>
    </source>
</reference>
<accession>A0A5P8WEV9</accession>
<name>A0A5P8WEV9_9NOSO</name>
<evidence type="ECO:0000313" key="2">
    <source>
        <dbReference type="Proteomes" id="UP000326678"/>
    </source>
</evidence>
<proteinExistence type="predicted"/>
<organism evidence="1 2">
    <name type="scientific">Nostoc sphaeroides CCNUC1</name>
    <dbReference type="NCBI Taxonomy" id="2653204"/>
    <lineage>
        <taxon>Bacteria</taxon>
        <taxon>Bacillati</taxon>
        <taxon>Cyanobacteriota</taxon>
        <taxon>Cyanophyceae</taxon>
        <taxon>Nostocales</taxon>
        <taxon>Nostocaceae</taxon>
        <taxon>Nostoc</taxon>
    </lineage>
</organism>
<dbReference type="EMBL" id="CP045227">
    <property type="protein sequence ID" value="QFS51353.1"/>
    <property type="molecule type" value="Genomic_DNA"/>
</dbReference>
<gene>
    <name evidence="1" type="ORF">GXM_08847</name>
</gene>
<sequence>MSLGGDEAITLLSLWLVNPIHNSYIRNLSKMAKVSRDQYG</sequence>
<dbReference type="AlphaFoldDB" id="A0A5P8WEV9"/>
<protein>
    <submittedName>
        <fullName evidence="1">Uncharacterized protein</fullName>
    </submittedName>
</protein>